<name>D7CX54_TRURR</name>
<dbReference type="RefSeq" id="WP_013177930.1">
    <property type="nucleotide sequence ID" value="NC_014221.1"/>
</dbReference>
<feature type="transmembrane region" description="Helical" evidence="1">
    <location>
        <begin position="209"/>
        <end position="229"/>
    </location>
</feature>
<dbReference type="STRING" id="649638.Trad_1440"/>
<gene>
    <name evidence="2" type="ordered locus">Trad_1440</name>
</gene>
<keyword evidence="1" id="KW-0472">Membrane</keyword>
<feature type="transmembrane region" description="Helical" evidence="1">
    <location>
        <begin position="250"/>
        <end position="270"/>
    </location>
</feature>
<dbReference type="KEGG" id="tra:Trad_1440"/>
<feature type="transmembrane region" description="Helical" evidence="1">
    <location>
        <begin position="81"/>
        <end position="107"/>
    </location>
</feature>
<sequence>MSGRSAAAAPRAPLQRSALGATCFAVAGTLLLALPLALVGAAVTAQGALGEVDAKFVTQALVALDRGQLERLGFAFPPLPLVLLALYPTPLASSLWGAFWVGALAFLLIKDALERERRFLILGVAALFLSPVALNLAGGNYGERMALFLLFWAWLRYVRWSAAGLSVYGFEAGLILGVAVFVTPLAVPLALTFGAALPAFRPMSLGAYLTGWLILVFPALAGLMTWAYMGWLFTGELTWLYAPPGARAEPLWLVLLFSPLYVAAGFRLLLNPSVRLLVYLFPLGLLFASRLFGVYSLAFEVMLLSIFALGALSRQATRPDRALLLAGAAAQLVVAYLAFPWPAAPPEGALEQAVGRTLATADARAVLSDDATAYRAIAWAGTARPFLLPVDASFHLALAAPAAHVRYAFVCPGDSALYRRYGERPPEGFALEWTYNGCRFYRAFGAPPLQHP</sequence>
<keyword evidence="1" id="KW-0812">Transmembrane</keyword>
<dbReference type="eggNOG" id="ENOG5032T0C">
    <property type="taxonomic scope" value="Bacteria"/>
</dbReference>
<dbReference type="HOGENOM" id="CLU_574828_0_0_0"/>
<reference evidence="3" key="1">
    <citation type="submission" date="2010-05" db="EMBL/GenBank/DDBJ databases">
        <title>The complete genome of Truepera radiovictris DSM 17093.</title>
        <authorList>
            <consortium name="US DOE Joint Genome Institute (JGI-PGF)"/>
            <person name="Lucas S."/>
            <person name="Copeland A."/>
            <person name="Lapidus A."/>
            <person name="Glavina del Rio T."/>
            <person name="Dalin E."/>
            <person name="Tice H."/>
            <person name="Bruce D."/>
            <person name="Goodwin L."/>
            <person name="Pitluck S."/>
            <person name="Kyrpides N."/>
            <person name="Mavromatis K."/>
            <person name="Ovchinnikova G."/>
            <person name="Munk A.C."/>
            <person name="Detter J.C."/>
            <person name="Han C."/>
            <person name="Tapia R."/>
            <person name="Land M."/>
            <person name="Hauser L."/>
            <person name="Markowitz V."/>
            <person name="Cheng J.-F."/>
            <person name="Hugenholtz P."/>
            <person name="Woyke T."/>
            <person name="Wu D."/>
            <person name="Tindall B."/>
            <person name="Pomrenke H.G."/>
            <person name="Brambilla E."/>
            <person name="Klenk H.-P."/>
            <person name="Eisen J.A."/>
        </authorList>
    </citation>
    <scope>NUCLEOTIDE SEQUENCE [LARGE SCALE GENOMIC DNA]</scope>
    <source>
        <strain evidence="3">DSM 17093 / CIP 108686 / LMG 22925 / RQ-24</strain>
    </source>
</reference>
<keyword evidence="1" id="KW-1133">Transmembrane helix</keyword>
<protein>
    <recommendedName>
        <fullName evidence="4">Glycosyltransferase RgtA/B/C/D-like domain-containing protein</fullName>
    </recommendedName>
</protein>
<evidence type="ECO:0008006" key="4">
    <source>
        <dbReference type="Google" id="ProtNLM"/>
    </source>
</evidence>
<evidence type="ECO:0000313" key="2">
    <source>
        <dbReference type="EMBL" id="ADI14562.1"/>
    </source>
</evidence>
<proteinExistence type="predicted"/>
<keyword evidence="3" id="KW-1185">Reference proteome</keyword>
<organism evidence="2 3">
    <name type="scientific">Truepera radiovictrix (strain DSM 17093 / CIP 108686 / LMG 22925 / RQ-24)</name>
    <dbReference type="NCBI Taxonomy" id="649638"/>
    <lineage>
        <taxon>Bacteria</taxon>
        <taxon>Thermotogati</taxon>
        <taxon>Deinococcota</taxon>
        <taxon>Deinococci</taxon>
        <taxon>Trueperales</taxon>
        <taxon>Trueperaceae</taxon>
        <taxon>Truepera</taxon>
    </lineage>
</organism>
<reference evidence="2 3" key="2">
    <citation type="journal article" date="2011" name="Stand. Genomic Sci.">
        <title>Complete genome sequence of Truepera radiovictrix type strain (RQ-24).</title>
        <authorList>
            <person name="Ivanova N."/>
            <person name="Rohde C."/>
            <person name="Munk C."/>
            <person name="Nolan M."/>
            <person name="Lucas S."/>
            <person name="Del Rio T.G."/>
            <person name="Tice H."/>
            <person name="Deshpande S."/>
            <person name="Cheng J.F."/>
            <person name="Tapia R."/>
            <person name="Han C."/>
            <person name="Goodwin L."/>
            <person name="Pitluck S."/>
            <person name="Liolios K."/>
            <person name="Mavromatis K."/>
            <person name="Mikhailova N."/>
            <person name="Pati A."/>
            <person name="Chen A."/>
            <person name="Palaniappan K."/>
            <person name="Land M."/>
            <person name="Hauser L."/>
            <person name="Chang Y.J."/>
            <person name="Jeffries C.D."/>
            <person name="Brambilla E."/>
            <person name="Rohde M."/>
            <person name="Goker M."/>
            <person name="Tindall B.J."/>
            <person name="Woyke T."/>
            <person name="Bristow J."/>
            <person name="Eisen J.A."/>
            <person name="Markowitz V."/>
            <person name="Hugenholtz P."/>
            <person name="Kyrpides N.C."/>
            <person name="Klenk H.P."/>
            <person name="Lapidus A."/>
        </authorList>
    </citation>
    <scope>NUCLEOTIDE SEQUENCE [LARGE SCALE GENOMIC DNA]</scope>
    <source>
        <strain evidence="3">DSM 17093 / CIP 108686 / LMG 22925 / RQ-24</strain>
    </source>
</reference>
<dbReference type="AlphaFoldDB" id="D7CX54"/>
<dbReference type="EMBL" id="CP002049">
    <property type="protein sequence ID" value="ADI14562.1"/>
    <property type="molecule type" value="Genomic_DNA"/>
</dbReference>
<dbReference type="Proteomes" id="UP000000379">
    <property type="component" value="Chromosome"/>
</dbReference>
<evidence type="ECO:0000313" key="3">
    <source>
        <dbReference type="Proteomes" id="UP000000379"/>
    </source>
</evidence>
<evidence type="ECO:0000256" key="1">
    <source>
        <dbReference type="SAM" id="Phobius"/>
    </source>
</evidence>
<feature type="transmembrane region" description="Helical" evidence="1">
    <location>
        <begin position="174"/>
        <end position="197"/>
    </location>
</feature>
<feature type="transmembrane region" description="Helical" evidence="1">
    <location>
        <begin position="119"/>
        <end position="138"/>
    </location>
</feature>
<accession>D7CX54</accession>
<dbReference type="OrthoDB" id="164064at2"/>